<keyword evidence="2" id="KW-1185">Reference proteome</keyword>
<gene>
    <name evidence="1" type="ORF">PSH88_20295</name>
</gene>
<sequence length="270" mass="29534">MSRLSEAKSLSIQRRFLASPAGSSYNGTGSIASGSKTGSVQLPSSFELPTNVSFGKYPALHELIKPIMSDAGLEYILEAFKFSDNYSVSFDKNLKIHGLTIPGEDPQIGPAAFEKFVVPPMGISIELDDDVVALQVALTIAHECSHVEQLESFTLLDLLGKDKEVARSGSKVASIVSKAKLDQTNILETLGYHSEVYNLAWYSINTDPPHEKKEQLRALRDIAVSQRDFHFNQLPYNVVEVLLAGELKEALSLILIDVPIKFLSSPGQSL</sequence>
<dbReference type="RefSeq" id="WP_305422265.1">
    <property type="nucleotide sequence ID" value="NZ_CP117430.1"/>
</dbReference>
<dbReference type="Proteomes" id="UP001230768">
    <property type="component" value="Chromosome"/>
</dbReference>
<dbReference type="EMBL" id="CP117430">
    <property type="protein sequence ID" value="WLI16598.1"/>
    <property type="molecule type" value="Genomic_DNA"/>
</dbReference>
<protein>
    <submittedName>
        <fullName evidence="1">Uncharacterized protein</fullName>
    </submittedName>
</protein>
<accession>A0ABY9GLS2</accession>
<evidence type="ECO:0000313" key="1">
    <source>
        <dbReference type="EMBL" id="WLI16598.1"/>
    </source>
</evidence>
<evidence type="ECO:0000313" key="2">
    <source>
        <dbReference type="Proteomes" id="UP001230768"/>
    </source>
</evidence>
<proteinExistence type="predicted"/>
<reference evidence="1 2" key="1">
    <citation type="submission" date="2023-02" db="EMBL/GenBank/DDBJ databases">
        <title>Evolution of Hrp T3SS in non-pathogenic Pseudomonas fluorescens.</title>
        <authorList>
            <person name="Liao K."/>
            <person name="Wei H."/>
            <person name="Gu Y."/>
        </authorList>
    </citation>
    <scope>NUCLEOTIDE SEQUENCE [LARGE SCALE GENOMIC DNA]</scope>
    <source>
        <strain evidence="1 2">FP607</strain>
    </source>
</reference>
<organism evidence="1 2">
    <name type="scientific">Pseudomonas wuhanensis</name>
    <dbReference type="NCBI Taxonomy" id="2954098"/>
    <lineage>
        <taxon>Bacteria</taxon>
        <taxon>Pseudomonadati</taxon>
        <taxon>Pseudomonadota</taxon>
        <taxon>Gammaproteobacteria</taxon>
        <taxon>Pseudomonadales</taxon>
        <taxon>Pseudomonadaceae</taxon>
        <taxon>Pseudomonas</taxon>
    </lineage>
</organism>
<name>A0ABY9GLS2_9PSED</name>